<dbReference type="Gene3D" id="1.20.900.10">
    <property type="entry name" value="Dbl homology (DH) domain"/>
    <property type="match status" value="1"/>
</dbReference>
<dbReference type="GO" id="GO:0005085">
    <property type="term" value="F:guanyl-nucleotide exchange factor activity"/>
    <property type="evidence" value="ECO:0007669"/>
    <property type="project" value="TreeGrafter"/>
</dbReference>
<dbReference type="PANTHER" id="PTHR45818">
    <property type="entry name" value="PROTEIN VAV"/>
    <property type="match status" value="1"/>
</dbReference>
<name>A0A9Q1EXW8_SYNKA</name>
<proteinExistence type="predicted"/>
<sequence length="176" mass="20579">MVHRKVTVCLSARVCERPRTLITPTGAGTRRECARFRECTMKVQEGKFKLLDLLVVSMQRVLKYHLLLKQVKLEEYGRPKIDGELKVSSIVNRTKQDSMLLYVTVWLGKPLLFISDGSMFHVHACKRKGYSYELKEITELQSYNMSDDPMNTQDMKKWSYGFYLIHLQGKQGFQFF</sequence>
<dbReference type="AlphaFoldDB" id="A0A9Q1EXW8"/>
<dbReference type="GO" id="GO:0016477">
    <property type="term" value="P:cell migration"/>
    <property type="evidence" value="ECO:0007669"/>
    <property type="project" value="TreeGrafter"/>
</dbReference>
<comment type="caution">
    <text evidence="1">The sequence shown here is derived from an EMBL/GenBank/DDBJ whole genome shotgun (WGS) entry which is preliminary data.</text>
</comment>
<keyword evidence="2" id="KW-1185">Reference proteome</keyword>
<dbReference type="InterPro" id="IPR035899">
    <property type="entry name" value="DBL_dom_sf"/>
</dbReference>
<dbReference type="Gene3D" id="2.30.29.30">
    <property type="entry name" value="Pleckstrin-homology domain (PH domain)/Phosphotyrosine-binding domain (PTB)"/>
    <property type="match status" value="1"/>
</dbReference>
<dbReference type="OrthoDB" id="5340910at2759"/>
<dbReference type="InterPro" id="IPR011993">
    <property type="entry name" value="PH-like_dom_sf"/>
</dbReference>
<dbReference type="SUPFAM" id="SSF50729">
    <property type="entry name" value="PH domain-like"/>
    <property type="match status" value="1"/>
</dbReference>
<accession>A0A9Q1EXW8</accession>
<dbReference type="SUPFAM" id="SSF48065">
    <property type="entry name" value="DBL homology domain (DH-domain)"/>
    <property type="match status" value="1"/>
</dbReference>
<organism evidence="1 2">
    <name type="scientific">Synaphobranchus kaupii</name>
    <name type="common">Kaup's arrowtooth eel</name>
    <dbReference type="NCBI Taxonomy" id="118154"/>
    <lineage>
        <taxon>Eukaryota</taxon>
        <taxon>Metazoa</taxon>
        <taxon>Chordata</taxon>
        <taxon>Craniata</taxon>
        <taxon>Vertebrata</taxon>
        <taxon>Euteleostomi</taxon>
        <taxon>Actinopterygii</taxon>
        <taxon>Neopterygii</taxon>
        <taxon>Teleostei</taxon>
        <taxon>Anguilliformes</taxon>
        <taxon>Synaphobranchidae</taxon>
        <taxon>Synaphobranchus</taxon>
    </lineage>
</organism>
<reference evidence="1" key="1">
    <citation type="journal article" date="2023" name="Science">
        <title>Genome structures resolve the early diversification of teleost fishes.</title>
        <authorList>
            <person name="Parey E."/>
            <person name="Louis A."/>
            <person name="Montfort J."/>
            <person name="Bouchez O."/>
            <person name="Roques C."/>
            <person name="Iampietro C."/>
            <person name="Lluch J."/>
            <person name="Castinel A."/>
            <person name="Donnadieu C."/>
            <person name="Desvignes T."/>
            <person name="Floi Bucao C."/>
            <person name="Jouanno E."/>
            <person name="Wen M."/>
            <person name="Mejri S."/>
            <person name="Dirks R."/>
            <person name="Jansen H."/>
            <person name="Henkel C."/>
            <person name="Chen W.J."/>
            <person name="Zahm M."/>
            <person name="Cabau C."/>
            <person name="Klopp C."/>
            <person name="Thompson A.W."/>
            <person name="Robinson-Rechavi M."/>
            <person name="Braasch I."/>
            <person name="Lecointre G."/>
            <person name="Bobe J."/>
            <person name="Postlethwait J.H."/>
            <person name="Berthelot C."/>
            <person name="Roest Crollius H."/>
            <person name="Guiguen Y."/>
        </authorList>
    </citation>
    <scope>NUCLEOTIDE SEQUENCE</scope>
    <source>
        <strain evidence="1">WJC10195</strain>
    </source>
</reference>
<dbReference type="Proteomes" id="UP001152622">
    <property type="component" value="Chromosome 11"/>
</dbReference>
<dbReference type="EMBL" id="JAINUF010000011">
    <property type="protein sequence ID" value="KAJ8347009.1"/>
    <property type="molecule type" value="Genomic_DNA"/>
</dbReference>
<dbReference type="GO" id="GO:0005737">
    <property type="term" value="C:cytoplasm"/>
    <property type="evidence" value="ECO:0007669"/>
    <property type="project" value="TreeGrafter"/>
</dbReference>
<gene>
    <name evidence="1" type="ORF">SKAU_G00284100</name>
</gene>
<dbReference type="PANTHER" id="PTHR45818:SF4">
    <property type="entry name" value="GUANINE NUCLEOTIDE EXCHANGE FACTOR VAV2"/>
    <property type="match status" value="1"/>
</dbReference>
<evidence type="ECO:0000313" key="1">
    <source>
        <dbReference type="EMBL" id="KAJ8347009.1"/>
    </source>
</evidence>
<evidence type="ECO:0000313" key="2">
    <source>
        <dbReference type="Proteomes" id="UP001152622"/>
    </source>
</evidence>
<protein>
    <submittedName>
        <fullName evidence="1">Uncharacterized protein</fullName>
    </submittedName>
</protein>